<evidence type="ECO:0000259" key="1">
    <source>
        <dbReference type="SMART" id="SM01235"/>
    </source>
</evidence>
<dbReference type="InterPro" id="IPR025992">
    <property type="entry name" value="Haem-bd"/>
</dbReference>
<dbReference type="Pfam" id="PF14376">
    <property type="entry name" value="Haem_bd"/>
    <property type="match status" value="1"/>
</dbReference>
<gene>
    <name evidence="2" type="ORF">RC62_3745</name>
</gene>
<dbReference type="Proteomes" id="UP000050443">
    <property type="component" value="Unassembled WGS sequence"/>
</dbReference>
<dbReference type="Pfam" id="PF16694">
    <property type="entry name" value="Cytochrome_P460"/>
    <property type="match status" value="1"/>
</dbReference>
<name>A0A0Q0W8I2_9FLAO</name>
<dbReference type="SMART" id="SM01235">
    <property type="entry name" value="Haem_bd"/>
    <property type="match status" value="1"/>
</dbReference>
<dbReference type="Gene3D" id="3.50.70.20">
    <property type="entry name" value="Cytochrome P460"/>
    <property type="match status" value="1"/>
</dbReference>
<dbReference type="PATRIC" id="fig|362413.3.peg.3670"/>
<sequence>MIPLAILVVIFAAIQFIHPEITNPPVTGDLKVPHEVQTILRNSCYDCHSNETNLSWYDKVVPAYWLVAQHIKDGRNGLNFSEWDKLSPADQKAKLWESVNQVSQGAMPLESYTFAHPEAKVSQKDLKVLQNYIWSLRINNKPQDTAKINALHQQTEAIKKTQKLAQIPKAPNGIAYIANYKNWAVISTTQRLDNGTMRIIFGNDIAVKAIREKKISPWPDGTIIAKAAYDEIEDEDGNISQGAFKQVEFMIKDHNKYKKTNGWGFSRFKTTELIPYGKSADFVIECMNCHKPMEKNDYVFTLPIRQ</sequence>
<dbReference type="InterPro" id="IPR038142">
    <property type="entry name" value="Cytochrome_P460_sp"/>
</dbReference>
<reference evidence="2 3" key="1">
    <citation type="submission" date="2014-09" db="EMBL/GenBank/DDBJ databases">
        <title>Genome sequence of Flavobacterium aquidurense RC62.</title>
        <authorList>
            <person name="Kim J.F."/>
            <person name="Kwak M.-J."/>
        </authorList>
    </citation>
    <scope>NUCLEOTIDE SEQUENCE [LARGE SCALE GENOMIC DNA]</scope>
    <source>
        <strain evidence="2 3">RC62</strain>
    </source>
</reference>
<dbReference type="CDD" id="cd20753">
    <property type="entry name" value="cyt_P460_Mc-like"/>
    <property type="match status" value="1"/>
</dbReference>
<protein>
    <submittedName>
        <fullName evidence="2">Cytochrome P460</fullName>
    </submittedName>
</protein>
<feature type="domain" description="Haem-binding" evidence="1">
    <location>
        <begin position="8"/>
        <end position="137"/>
    </location>
</feature>
<proteinExistence type="predicted"/>
<dbReference type="AlphaFoldDB" id="A0A0Q0W8I2"/>
<accession>A0A0Q0W8I2</accession>
<dbReference type="InterPro" id="IPR032033">
    <property type="entry name" value="Cytochrome_P460"/>
</dbReference>
<evidence type="ECO:0000313" key="3">
    <source>
        <dbReference type="Proteomes" id="UP000050443"/>
    </source>
</evidence>
<dbReference type="EMBL" id="JRLF01000006">
    <property type="protein sequence ID" value="KQB42738.1"/>
    <property type="molecule type" value="Genomic_DNA"/>
</dbReference>
<evidence type="ECO:0000313" key="2">
    <source>
        <dbReference type="EMBL" id="KQB42738.1"/>
    </source>
</evidence>
<dbReference type="STRING" id="362413.RC62_3745"/>
<comment type="caution">
    <text evidence="2">The sequence shown here is derived from an EMBL/GenBank/DDBJ whole genome shotgun (WGS) entry which is preliminary data.</text>
</comment>
<organism evidence="2 3">
    <name type="scientific">Flavobacterium aquidurense</name>
    <dbReference type="NCBI Taxonomy" id="362413"/>
    <lineage>
        <taxon>Bacteria</taxon>
        <taxon>Pseudomonadati</taxon>
        <taxon>Bacteroidota</taxon>
        <taxon>Flavobacteriia</taxon>
        <taxon>Flavobacteriales</taxon>
        <taxon>Flavobacteriaceae</taxon>
        <taxon>Flavobacterium</taxon>
    </lineage>
</organism>